<dbReference type="InterPro" id="IPR032256">
    <property type="entry name" value="DUF4829"/>
</dbReference>
<protein>
    <recommendedName>
        <fullName evidence="6">DUF4830 domain-containing protein</fullName>
    </recommendedName>
</protein>
<dbReference type="Proteomes" id="UP000198656">
    <property type="component" value="Unassembled WGS sequence"/>
</dbReference>
<proteinExistence type="predicted"/>
<evidence type="ECO:0000256" key="1">
    <source>
        <dbReference type="SAM" id="SignalP"/>
    </source>
</evidence>
<dbReference type="Pfam" id="PF16111">
    <property type="entry name" value="DUF4829"/>
    <property type="match status" value="1"/>
</dbReference>
<reference evidence="5" key="1">
    <citation type="submission" date="2016-10" db="EMBL/GenBank/DDBJ databases">
        <authorList>
            <person name="Varghese N."/>
            <person name="Submissions S."/>
        </authorList>
    </citation>
    <scope>NUCLEOTIDE SEQUENCE [LARGE SCALE GENOMIC DNA]</scope>
    <source>
        <strain evidence="5">DSM 8344</strain>
    </source>
</reference>
<evidence type="ECO:0000259" key="2">
    <source>
        <dbReference type="Pfam" id="PF16111"/>
    </source>
</evidence>
<dbReference type="InterPro" id="IPR032257">
    <property type="entry name" value="DUF4830"/>
</dbReference>
<feature type="chain" id="PRO_5039309405" description="DUF4830 domain-containing protein" evidence="1">
    <location>
        <begin position="24"/>
        <end position="453"/>
    </location>
</feature>
<evidence type="ECO:0000313" key="4">
    <source>
        <dbReference type="EMBL" id="SDI53008.1"/>
    </source>
</evidence>
<sequence length="453" mass="52477">MLKKVFVVWWLILSMFFTLTGCSQETEIKNEKISEEISIVNQTARNKVNEINNSAIPNFEELYKNTVEIDVNFDSEGMFGTYKAKIEDNKILSDILTMIGNSQLIKDESRIDKMSGMATKNNSLILVAGNGSRKEIKFAFDDPAFAVGYLEIDDHQYDPGFSFFRYIKDFTEYRQLDPNIDNQVEELFKKYNWTIDYRVNSMNVTLPSNLKHDAGEYPVKIYWAYNNELSKNIGLDYSEYLGKEVEVDIYRLREPLPDYMNPRMNSRGIVLKYNNKIVGAYIDAGRHDCFACSLDRKRLTDITNKEWDHWISDYINYNNELEIELAKMKPEDIIKQYYKAMNSHDQKMQFACLTRQNLCNYLAANMDNNLLINADYNNAYIDGEQNVKSAKFISLREVRGLGNPKGAVEYVATIDFKFDKEITSNSGKQTRFVILKKESDKSGWRIDGEGTGP</sequence>
<dbReference type="EMBL" id="FNCP01000047">
    <property type="protein sequence ID" value="SDI53008.1"/>
    <property type="molecule type" value="Genomic_DNA"/>
</dbReference>
<accession>A0A1G8LBB1</accession>
<evidence type="ECO:0000313" key="5">
    <source>
        <dbReference type="Proteomes" id="UP000198656"/>
    </source>
</evidence>
<feature type="domain" description="DUF4830" evidence="3">
    <location>
        <begin position="187"/>
        <end position="282"/>
    </location>
</feature>
<keyword evidence="1" id="KW-0732">Signal</keyword>
<dbReference type="PROSITE" id="PS51257">
    <property type="entry name" value="PROKAR_LIPOPROTEIN"/>
    <property type="match status" value="1"/>
</dbReference>
<dbReference type="RefSeq" id="WP_176786268.1">
    <property type="nucleotide sequence ID" value="NZ_FNCP01000047.1"/>
</dbReference>
<evidence type="ECO:0008006" key="6">
    <source>
        <dbReference type="Google" id="ProtNLM"/>
    </source>
</evidence>
<dbReference type="Pfam" id="PF16112">
    <property type="entry name" value="DUF4830"/>
    <property type="match status" value="1"/>
</dbReference>
<feature type="signal peptide" evidence="1">
    <location>
        <begin position="1"/>
        <end position="23"/>
    </location>
</feature>
<keyword evidence="5" id="KW-1185">Reference proteome</keyword>
<feature type="domain" description="DUF4829" evidence="2">
    <location>
        <begin position="331"/>
        <end position="450"/>
    </location>
</feature>
<gene>
    <name evidence="4" type="ORF">SAMN05443529_1475</name>
</gene>
<name>A0A1G8LBB1_9FIRM</name>
<dbReference type="AlphaFoldDB" id="A0A1G8LBB1"/>
<organism evidence="4 5">
    <name type="scientific">Desulfosporosinus hippei DSM 8344</name>
    <dbReference type="NCBI Taxonomy" id="1121419"/>
    <lineage>
        <taxon>Bacteria</taxon>
        <taxon>Bacillati</taxon>
        <taxon>Bacillota</taxon>
        <taxon>Clostridia</taxon>
        <taxon>Eubacteriales</taxon>
        <taxon>Desulfitobacteriaceae</taxon>
        <taxon>Desulfosporosinus</taxon>
    </lineage>
</organism>
<dbReference type="STRING" id="1121419.SAMN05443529_1475"/>
<evidence type="ECO:0000259" key="3">
    <source>
        <dbReference type="Pfam" id="PF16112"/>
    </source>
</evidence>